<evidence type="ECO:0000313" key="3">
    <source>
        <dbReference type="Proteomes" id="UP000324222"/>
    </source>
</evidence>
<reference evidence="2 3" key="1">
    <citation type="submission" date="2019-05" db="EMBL/GenBank/DDBJ databases">
        <title>Another draft genome of Portunus trituberculatus and its Hox gene families provides insights of decapod evolution.</title>
        <authorList>
            <person name="Jeong J.-H."/>
            <person name="Song I."/>
            <person name="Kim S."/>
            <person name="Choi T."/>
            <person name="Kim D."/>
            <person name="Ryu S."/>
            <person name="Kim W."/>
        </authorList>
    </citation>
    <scope>NUCLEOTIDE SEQUENCE [LARGE SCALE GENOMIC DNA]</scope>
    <source>
        <tissue evidence="2">Muscle</tissue>
    </source>
</reference>
<keyword evidence="3" id="KW-1185">Reference proteome</keyword>
<comment type="caution">
    <text evidence="2">The sequence shown here is derived from an EMBL/GenBank/DDBJ whole genome shotgun (WGS) entry which is preliminary data.</text>
</comment>
<dbReference type="EMBL" id="VSRR010117991">
    <property type="protein sequence ID" value="MPC99358.1"/>
    <property type="molecule type" value="Genomic_DNA"/>
</dbReference>
<feature type="region of interest" description="Disordered" evidence="1">
    <location>
        <begin position="60"/>
        <end position="79"/>
    </location>
</feature>
<sequence length="110" mass="11909">MSRKPRAEGIGSKPYIRYPRSAVLLGPQDSFPSGIYHTPACGASPSGLVRRGDDQVQFTVPRTTSSLPPTSQPAVSQSSYRIPITKSLKAIEDSRNPRIGECPKTPLFVP</sequence>
<name>A0A5B7K2J7_PORTR</name>
<evidence type="ECO:0000256" key="1">
    <source>
        <dbReference type="SAM" id="MobiDB-lite"/>
    </source>
</evidence>
<proteinExistence type="predicted"/>
<dbReference type="AlphaFoldDB" id="A0A5B7K2J7"/>
<gene>
    <name evidence="2" type="ORF">E2C01_094767</name>
</gene>
<dbReference type="Proteomes" id="UP000324222">
    <property type="component" value="Unassembled WGS sequence"/>
</dbReference>
<organism evidence="2 3">
    <name type="scientific">Portunus trituberculatus</name>
    <name type="common">Swimming crab</name>
    <name type="synonym">Neptunus trituberculatus</name>
    <dbReference type="NCBI Taxonomy" id="210409"/>
    <lineage>
        <taxon>Eukaryota</taxon>
        <taxon>Metazoa</taxon>
        <taxon>Ecdysozoa</taxon>
        <taxon>Arthropoda</taxon>
        <taxon>Crustacea</taxon>
        <taxon>Multicrustacea</taxon>
        <taxon>Malacostraca</taxon>
        <taxon>Eumalacostraca</taxon>
        <taxon>Eucarida</taxon>
        <taxon>Decapoda</taxon>
        <taxon>Pleocyemata</taxon>
        <taxon>Brachyura</taxon>
        <taxon>Eubrachyura</taxon>
        <taxon>Portunoidea</taxon>
        <taxon>Portunidae</taxon>
        <taxon>Portuninae</taxon>
        <taxon>Portunus</taxon>
    </lineage>
</organism>
<protein>
    <submittedName>
        <fullName evidence="2">Uncharacterized protein</fullName>
    </submittedName>
</protein>
<evidence type="ECO:0000313" key="2">
    <source>
        <dbReference type="EMBL" id="MPC99358.1"/>
    </source>
</evidence>
<accession>A0A5B7K2J7</accession>